<evidence type="ECO:0000313" key="7">
    <source>
        <dbReference type="EMBL" id="GAA0143677.1"/>
    </source>
</evidence>
<feature type="domain" description="NAC" evidence="6">
    <location>
        <begin position="9"/>
        <end position="158"/>
    </location>
</feature>
<dbReference type="Gene3D" id="2.170.150.80">
    <property type="entry name" value="NAC domain"/>
    <property type="match status" value="1"/>
</dbReference>
<evidence type="ECO:0000259" key="6">
    <source>
        <dbReference type="PROSITE" id="PS51005"/>
    </source>
</evidence>
<dbReference type="InterPro" id="IPR003441">
    <property type="entry name" value="NAC-dom"/>
</dbReference>
<dbReference type="PANTHER" id="PTHR31744">
    <property type="entry name" value="PROTEIN CUP-SHAPED COTYLEDON 2-RELATED"/>
    <property type="match status" value="1"/>
</dbReference>
<organism evidence="7 8">
    <name type="scientific">Lithospermum erythrorhizon</name>
    <name type="common">Purple gromwell</name>
    <name type="synonym">Lithospermum officinale var. erythrorhizon</name>
    <dbReference type="NCBI Taxonomy" id="34254"/>
    <lineage>
        <taxon>Eukaryota</taxon>
        <taxon>Viridiplantae</taxon>
        <taxon>Streptophyta</taxon>
        <taxon>Embryophyta</taxon>
        <taxon>Tracheophyta</taxon>
        <taxon>Spermatophyta</taxon>
        <taxon>Magnoliopsida</taxon>
        <taxon>eudicotyledons</taxon>
        <taxon>Gunneridae</taxon>
        <taxon>Pentapetalae</taxon>
        <taxon>asterids</taxon>
        <taxon>lamiids</taxon>
        <taxon>Boraginales</taxon>
        <taxon>Boraginaceae</taxon>
        <taxon>Boraginoideae</taxon>
        <taxon>Lithospermeae</taxon>
        <taxon>Lithospermum</taxon>
    </lineage>
</organism>
<dbReference type="SUPFAM" id="SSF101941">
    <property type="entry name" value="NAC domain"/>
    <property type="match status" value="1"/>
</dbReference>
<gene>
    <name evidence="7" type="ORF">LIER_04303</name>
</gene>
<dbReference type="FunFam" id="2.170.150.80:FF:000010">
    <property type="entry name" value="NAC domain-containing protein 67-like"/>
    <property type="match status" value="1"/>
</dbReference>
<keyword evidence="3" id="KW-0238">DNA-binding</keyword>
<evidence type="ECO:0000256" key="1">
    <source>
        <dbReference type="ARBA" id="ARBA00004123"/>
    </source>
</evidence>
<dbReference type="PROSITE" id="PS51005">
    <property type="entry name" value="NAC"/>
    <property type="match status" value="1"/>
</dbReference>
<protein>
    <recommendedName>
        <fullName evidence="6">NAC domain-containing protein</fullName>
    </recommendedName>
</protein>
<accession>A0AAV3NWA0</accession>
<dbReference type="InterPro" id="IPR036093">
    <property type="entry name" value="NAC_dom_sf"/>
</dbReference>
<dbReference type="AlphaFoldDB" id="A0AAV3NWA0"/>
<sequence>MKETTYEIEMPGFRFHPTEEELLDFYLKNTVIGKKLHHDVIGFLNIYRHDPSDLPGLAKIGEREWYFFVPRDRRHGTAGRPNRTTEHGFWKATGVDRKIFGLSEPKRVIGLKKTLVFYKGKAPRGTKSDWIMNEYRLPDKFSSPGSLKDVVLCKIYKKATSLKALEQRAAMEEAMMKRTTTHQESYHSAPPPPAPLISSFIDAINPISIQQGNDFRIHDSQQGSSTNEEPHEKESEWHIIAEENSSFNLQFPASNGALPELQIPKFTMDWNQDPICTPFRSPWLENISTLF</sequence>
<dbReference type="Pfam" id="PF02365">
    <property type="entry name" value="NAM"/>
    <property type="match status" value="1"/>
</dbReference>
<keyword evidence="2" id="KW-0805">Transcription regulation</keyword>
<proteinExistence type="predicted"/>
<dbReference type="Proteomes" id="UP001454036">
    <property type="component" value="Unassembled WGS sequence"/>
</dbReference>
<keyword evidence="5" id="KW-0539">Nucleus</keyword>
<dbReference type="GO" id="GO:0003677">
    <property type="term" value="F:DNA binding"/>
    <property type="evidence" value="ECO:0007669"/>
    <property type="project" value="UniProtKB-KW"/>
</dbReference>
<evidence type="ECO:0000313" key="8">
    <source>
        <dbReference type="Proteomes" id="UP001454036"/>
    </source>
</evidence>
<evidence type="ECO:0000256" key="2">
    <source>
        <dbReference type="ARBA" id="ARBA00023015"/>
    </source>
</evidence>
<reference evidence="7 8" key="1">
    <citation type="submission" date="2024-01" db="EMBL/GenBank/DDBJ databases">
        <title>The complete chloroplast genome sequence of Lithospermum erythrorhizon: insights into the phylogenetic relationship among Boraginaceae species and the maternal lineages of purple gromwells.</title>
        <authorList>
            <person name="Okada T."/>
            <person name="Watanabe K."/>
        </authorList>
    </citation>
    <scope>NUCLEOTIDE SEQUENCE [LARGE SCALE GENOMIC DNA]</scope>
</reference>
<evidence type="ECO:0000256" key="3">
    <source>
        <dbReference type="ARBA" id="ARBA00023125"/>
    </source>
</evidence>
<comment type="caution">
    <text evidence="7">The sequence shown here is derived from an EMBL/GenBank/DDBJ whole genome shotgun (WGS) entry which is preliminary data.</text>
</comment>
<name>A0AAV3NWA0_LITER</name>
<evidence type="ECO:0000256" key="4">
    <source>
        <dbReference type="ARBA" id="ARBA00023163"/>
    </source>
</evidence>
<keyword evidence="8" id="KW-1185">Reference proteome</keyword>
<dbReference type="EMBL" id="BAABME010000545">
    <property type="protein sequence ID" value="GAA0143677.1"/>
    <property type="molecule type" value="Genomic_DNA"/>
</dbReference>
<dbReference type="GO" id="GO:0005634">
    <property type="term" value="C:nucleus"/>
    <property type="evidence" value="ECO:0007669"/>
    <property type="project" value="UniProtKB-SubCell"/>
</dbReference>
<comment type="subcellular location">
    <subcellularLocation>
        <location evidence="1">Nucleus</location>
    </subcellularLocation>
</comment>
<evidence type="ECO:0000256" key="5">
    <source>
        <dbReference type="ARBA" id="ARBA00023242"/>
    </source>
</evidence>
<dbReference type="PANTHER" id="PTHR31744:SF79">
    <property type="entry name" value="NAC DOMAIN-CONTAINING PROTEIN"/>
    <property type="match status" value="1"/>
</dbReference>
<keyword evidence="4" id="KW-0804">Transcription</keyword>
<dbReference type="GO" id="GO:0006355">
    <property type="term" value="P:regulation of DNA-templated transcription"/>
    <property type="evidence" value="ECO:0007669"/>
    <property type="project" value="InterPro"/>
</dbReference>